<evidence type="ECO:0000313" key="1">
    <source>
        <dbReference type="EMBL" id="MCC8402019.1"/>
    </source>
</evidence>
<proteinExistence type="predicted"/>
<gene>
    <name evidence="1" type="ORF">LJ655_08950</name>
</gene>
<keyword evidence="2" id="KW-1185">Reference proteome</keyword>
<dbReference type="Proteomes" id="UP001430614">
    <property type="component" value="Unassembled WGS sequence"/>
</dbReference>
<accession>A0ABS8KB64</accession>
<sequence>MKLKFWKKSLPQREAVHAVEFEWPVQINQSIRLLLGMYVHRDIPPFSDWKPTDVELDHQVESVAQIAANGYQLWVWFLMIRQKFGVASSEMARTAYCIHADELDKGLSDIFETLLAAVDRAISVYEATPEEKLRINPDGQSAELMPEYFIALEFLCNGADSPFFGQNAQDIQDEDWKVTRCVQYATKNAYPLFSKMIDALSDFDANSLDWKWRAQPGAFERHLQRRYENVLFAPYRRVVLGSEVLAARMKDDARIQRCASELSSISQQFYGQGDFPPDWHHFLNGTRERLDALYERLLCVGGDTSVLRQTIANLRVKVMELWRTMLQNDSDGLETLERAEMMQAGRHSTLFASDWMCQQREIEGEPAIPVDELVQALLTETPDEIAKTVYAYSMEPSLHESLEKMRDAARQLVADVRASGNQVPGIKDKLRALTGSES</sequence>
<organism evidence="1 2">
    <name type="scientific">Paraburkholderia translucens</name>
    <dbReference type="NCBI Taxonomy" id="2886945"/>
    <lineage>
        <taxon>Bacteria</taxon>
        <taxon>Pseudomonadati</taxon>
        <taxon>Pseudomonadota</taxon>
        <taxon>Betaproteobacteria</taxon>
        <taxon>Burkholderiales</taxon>
        <taxon>Burkholderiaceae</taxon>
        <taxon>Paraburkholderia</taxon>
    </lineage>
</organism>
<protein>
    <recommendedName>
        <fullName evidence="3">Tryptophan leader peptide</fullName>
    </recommendedName>
</protein>
<evidence type="ECO:0000313" key="2">
    <source>
        <dbReference type="Proteomes" id="UP001430614"/>
    </source>
</evidence>
<comment type="caution">
    <text evidence="1">The sequence shown here is derived from an EMBL/GenBank/DDBJ whole genome shotgun (WGS) entry which is preliminary data.</text>
</comment>
<name>A0ABS8KB64_9BURK</name>
<reference evidence="1 2" key="1">
    <citation type="submission" date="2021-11" db="EMBL/GenBank/DDBJ databases">
        <authorList>
            <person name="Oh E.-T."/>
            <person name="Kim S.-B."/>
        </authorList>
    </citation>
    <scope>NUCLEOTIDE SEQUENCE [LARGE SCALE GENOMIC DNA]</scope>
    <source>
        <strain evidence="1 2">MMS20-SJTN17</strain>
    </source>
</reference>
<dbReference type="RefSeq" id="WP_230560895.1">
    <property type="nucleotide sequence ID" value="NZ_JAJITC010000004.1"/>
</dbReference>
<dbReference type="EMBL" id="JAJITC010000004">
    <property type="protein sequence ID" value="MCC8402019.1"/>
    <property type="molecule type" value="Genomic_DNA"/>
</dbReference>
<evidence type="ECO:0008006" key="3">
    <source>
        <dbReference type="Google" id="ProtNLM"/>
    </source>
</evidence>